<dbReference type="InterPro" id="IPR001095">
    <property type="entry name" value="Acetyl_CoA_COase_a_su"/>
</dbReference>
<evidence type="ECO:0000256" key="2">
    <source>
        <dbReference type="ARBA" id="ARBA00022516"/>
    </source>
</evidence>
<feature type="domain" description="CoA carboxyltransferase C-terminal" evidence="9">
    <location>
        <begin position="1"/>
        <end position="94"/>
    </location>
</feature>
<comment type="catalytic activity">
    <reaction evidence="8">
        <text>N(6)-carboxybiotinyl-L-lysyl-[protein] + acetyl-CoA = N(6)-biotinyl-L-lysyl-[protein] + malonyl-CoA</text>
        <dbReference type="Rhea" id="RHEA:54728"/>
        <dbReference type="Rhea" id="RHEA-COMP:10505"/>
        <dbReference type="Rhea" id="RHEA-COMP:10506"/>
        <dbReference type="ChEBI" id="CHEBI:57288"/>
        <dbReference type="ChEBI" id="CHEBI:57384"/>
        <dbReference type="ChEBI" id="CHEBI:83144"/>
        <dbReference type="ChEBI" id="CHEBI:83145"/>
        <dbReference type="EC" id="2.1.3.15"/>
    </reaction>
</comment>
<dbReference type="PANTHER" id="PTHR42853:SF1">
    <property type="entry name" value="ACETYL-COA CARBOXYTRANSFERASE"/>
    <property type="match status" value="1"/>
</dbReference>
<keyword evidence="5" id="KW-0067">ATP-binding</keyword>
<keyword evidence="7" id="KW-0275">Fatty acid biosynthesis</keyword>
<keyword evidence="4" id="KW-0276">Fatty acid metabolism</keyword>
<evidence type="ECO:0000256" key="1">
    <source>
        <dbReference type="ARBA" id="ARBA00011883"/>
    </source>
</evidence>
<evidence type="ECO:0000259" key="9">
    <source>
        <dbReference type="PROSITE" id="PS50989"/>
    </source>
</evidence>
<dbReference type="SUPFAM" id="SSF52096">
    <property type="entry name" value="ClpP/crotonase"/>
    <property type="match status" value="1"/>
</dbReference>
<evidence type="ECO:0000313" key="11">
    <source>
        <dbReference type="Proteomes" id="UP001341840"/>
    </source>
</evidence>
<reference evidence="10 11" key="1">
    <citation type="journal article" date="2023" name="Plants (Basel)">
        <title>Bridging the Gap: Combining Genomics and Transcriptomics Approaches to Understand Stylosanthes scabra, an Orphan Legume from the Brazilian Caatinga.</title>
        <authorList>
            <person name="Ferreira-Neto J.R.C."/>
            <person name="da Silva M.D."/>
            <person name="Binneck E."/>
            <person name="de Melo N.F."/>
            <person name="da Silva R.H."/>
            <person name="de Melo A.L.T.M."/>
            <person name="Pandolfi V."/>
            <person name="Bustamante F.O."/>
            <person name="Brasileiro-Vidal A.C."/>
            <person name="Benko-Iseppon A.M."/>
        </authorList>
    </citation>
    <scope>NUCLEOTIDE SEQUENCE [LARGE SCALE GENOMIC DNA]</scope>
    <source>
        <tissue evidence="10">Leaves</tissue>
    </source>
</reference>
<evidence type="ECO:0000256" key="6">
    <source>
        <dbReference type="ARBA" id="ARBA00023098"/>
    </source>
</evidence>
<sequence length="113" mass="12627">MDGKTYMFIGHQKGRNTKENIARNFGMPIPHGPEACAAILWKSSKASPKATERLRITAQEHYRLGIADGIIPISRHSILGLNGLNRKWLPHISDKGVRYPSNIDLSPVEISRL</sequence>
<keyword evidence="6" id="KW-0443">Lipid metabolism</keyword>
<dbReference type="InterPro" id="IPR029045">
    <property type="entry name" value="ClpP/crotonase-like_dom_sf"/>
</dbReference>
<dbReference type="EC" id="2.1.3.15" evidence="1"/>
<keyword evidence="11" id="KW-1185">Reference proteome</keyword>
<evidence type="ECO:0000256" key="5">
    <source>
        <dbReference type="ARBA" id="ARBA00022840"/>
    </source>
</evidence>
<dbReference type="EMBL" id="JASCZI010090639">
    <property type="protein sequence ID" value="MED6143685.1"/>
    <property type="molecule type" value="Genomic_DNA"/>
</dbReference>
<evidence type="ECO:0000256" key="8">
    <source>
        <dbReference type="ARBA" id="ARBA00049152"/>
    </source>
</evidence>
<proteinExistence type="predicted"/>
<keyword evidence="2" id="KW-0444">Lipid biosynthesis</keyword>
<keyword evidence="3" id="KW-0547">Nucleotide-binding</keyword>
<dbReference type="Gene3D" id="3.90.226.10">
    <property type="entry name" value="2-enoyl-CoA Hydratase, Chain A, domain 1"/>
    <property type="match status" value="1"/>
</dbReference>
<dbReference type="Proteomes" id="UP001341840">
    <property type="component" value="Unassembled WGS sequence"/>
</dbReference>
<accession>A0ABU6T4R4</accession>
<evidence type="ECO:0000256" key="3">
    <source>
        <dbReference type="ARBA" id="ARBA00022741"/>
    </source>
</evidence>
<comment type="caution">
    <text evidence="10">The sequence shown here is derived from an EMBL/GenBank/DDBJ whole genome shotgun (WGS) entry which is preliminary data.</text>
</comment>
<gene>
    <name evidence="10" type="ORF">PIB30_008327</name>
</gene>
<dbReference type="PROSITE" id="PS50989">
    <property type="entry name" value="COA_CT_CTER"/>
    <property type="match status" value="1"/>
</dbReference>
<dbReference type="PANTHER" id="PTHR42853">
    <property type="entry name" value="ACETYL-COENZYME A CARBOXYLASE CARBOXYL TRANSFERASE SUBUNIT ALPHA"/>
    <property type="match status" value="1"/>
</dbReference>
<organism evidence="10 11">
    <name type="scientific">Stylosanthes scabra</name>
    <dbReference type="NCBI Taxonomy" id="79078"/>
    <lineage>
        <taxon>Eukaryota</taxon>
        <taxon>Viridiplantae</taxon>
        <taxon>Streptophyta</taxon>
        <taxon>Embryophyta</taxon>
        <taxon>Tracheophyta</taxon>
        <taxon>Spermatophyta</taxon>
        <taxon>Magnoliopsida</taxon>
        <taxon>eudicotyledons</taxon>
        <taxon>Gunneridae</taxon>
        <taxon>Pentapetalae</taxon>
        <taxon>rosids</taxon>
        <taxon>fabids</taxon>
        <taxon>Fabales</taxon>
        <taxon>Fabaceae</taxon>
        <taxon>Papilionoideae</taxon>
        <taxon>50 kb inversion clade</taxon>
        <taxon>dalbergioids sensu lato</taxon>
        <taxon>Dalbergieae</taxon>
        <taxon>Pterocarpus clade</taxon>
        <taxon>Stylosanthes</taxon>
    </lineage>
</organism>
<evidence type="ECO:0000256" key="4">
    <source>
        <dbReference type="ARBA" id="ARBA00022832"/>
    </source>
</evidence>
<dbReference type="Pfam" id="PF03255">
    <property type="entry name" value="ACCA"/>
    <property type="match status" value="2"/>
</dbReference>
<dbReference type="InterPro" id="IPR011763">
    <property type="entry name" value="COA_CT_C"/>
</dbReference>
<evidence type="ECO:0000313" key="10">
    <source>
        <dbReference type="EMBL" id="MED6143685.1"/>
    </source>
</evidence>
<protein>
    <recommendedName>
        <fullName evidence="1">acetyl-CoA carboxytransferase</fullName>
        <ecNumber evidence="1">2.1.3.15</ecNumber>
    </recommendedName>
</protein>
<evidence type="ECO:0000256" key="7">
    <source>
        <dbReference type="ARBA" id="ARBA00023160"/>
    </source>
</evidence>
<name>A0ABU6T4R4_9FABA</name>